<name>A0A0F4GY28_9PEZI</name>
<dbReference type="InterPro" id="IPR008733">
    <property type="entry name" value="PEX11"/>
</dbReference>
<comment type="subcellular location">
    <subcellularLocation>
        <location evidence="4">Peroxisome membrane</location>
    </subcellularLocation>
</comment>
<keyword evidence="7" id="KW-1185">Reference proteome</keyword>
<protein>
    <submittedName>
        <fullName evidence="6">Peroxin 11C like protein</fullName>
    </submittedName>
</protein>
<evidence type="ECO:0000313" key="6">
    <source>
        <dbReference type="EMBL" id="KJY02317.1"/>
    </source>
</evidence>
<dbReference type="PANTHER" id="PTHR12652">
    <property type="entry name" value="PEROXISOMAL BIOGENESIS FACTOR 11"/>
    <property type="match status" value="1"/>
</dbReference>
<dbReference type="OrthoDB" id="10005898at2759"/>
<proteinExistence type="predicted"/>
<organism evidence="6 7">
    <name type="scientific">Zymoseptoria brevis</name>
    <dbReference type="NCBI Taxonomy" id="1047168"/>
    <lineage>
        <taxon>Eukaryota</taxon>
        <taxon>Fungi</taxon>
        <taxon>Dikarya</taxon>
        <taxon>Ascomycota</taxon>
        <taxon>Pezizomycotina</taxon>
        <taxon>Dothideomycetes</taxon>
        <taxon>Dothideomycetidae</taxon>
        <taxon>Mycosphaerellales</taxon>
        <taxon>Mycosphaerellaceae</taxon>
        <taxon>Zymoseptoria</taxon>
    </lineage>
</organism>
<gene>
    <name evidence="6" type="ORF">TI39_contig66g00007</name>
</gene>
<evidence type="ECO:0000256" key="3">
    <source>
        <dbReference type="ARBA" id="ARBA00023140"/>
    </source>
</evidence>
<feature type="region of interest" description="Disordered" evidence="5">
    <location>
        <begin position="1"/>
        <end position="34"/>
    </location>
</feature>
<keyword evidence="2" id="KW-0472">Membrane</keyword>
<dbReference type="PANTHER" id="PTHR12652:SF25">
    <property type="entry name" value="MICROBODY (PEROXISOME) PROLIFERATION PROTEIN PEROXIN 11C (EUROFUNG)"/>
    <property type="match status" value="1"/>
</dbReference>
<dbReference type="AlphaFoldDB" id="A0A0F4GY28"/>
<sequence>MSEPASQPGAPSDGATKIPPPSEKTQSIARDVEKRLPTQVTKALKKQDGVILRLNKLLNMPGGLSAFLSTFNYTLYLLAHLDSKAGPLKARLYQLLNRNAPSSSFITPAVAAQPSPIAALGSLLSSTRTTLRLFGLIPMYAWARQLAQGPKPGQDQVLYTVSVAQCGLYIAFQLFENVALLTDSKVLSPSLTARWTQKSGGATSAIYLASYRAWFLGFCCDFIRLFREAQLAREAREQPGHNSDPAVRAADEEADSKWWAELIVPMAWFPVGFQFAQWREGGFPGFNLGLMGAAGAIAGLGKTKALWNATA</sequence>
<evidence type="ECO:0000256" key="4">
    <source>
        <dbReference type="ARBA" id="ARBA00046271"/>
    </source>
</evidence>
<dbReference type="EMBL" id="LAFY01000063">
    <property type="protein sequence ID" value="KJY02317.1"/>
    <property type="molecule type" value="Genomic_DNA"/>
</dbReference>
<evidence type="ECO:0000313" key="7">
    <source>
        <dbReference type="Proteomes" id="UP000033647"/>
    </source>
</evidence>
<keyword evidence="1" id="KW-0962">Peroxisome biogenesis</keyword>
<dbReference type="GO" id="GO:0016559">
    <property type="term" value="P:peroxisome fission"/>
    <property type="evidence" value="ECO:0007669"/>
    <property type="project" value="InterPro"/>
</dbReference>
<accession>A0A0F4GY28</accession>
<evidence type="ECO:0000256" key="1">
    <source>
        <dbReference type="ARBA" id="ARBA00022593"/>
    </source>
</evidence>
<evidence type="ECO:0000256" key="5">
    <source>
        <dbReference type="SAM" id="MobiDB-lite"/>
    </source>
</evidence>
<evidence type="ECO:0000256" key="2">
    <source>
        <dbReference type="ARBA" id="ARBA00023136"/>
    </source>
</evidence>
<dbReference type="Proteomes" id="UP000033647">
    <property type="component" value="Unassembled WGS sequence"/>
</dbReference>
<dbReference type="GO" id="GO:0005778">
    <property type="term" value="C:peroxisomal membrane"/>
    <property type="evidence" value="ECO:0007669"/>
    <property type="project" value="UniProtKB-SubCell"/>
</dbReference>
<comment type="caution">
    <text evidence="6">The sequence shown here is derived from an EMBL/GenBank/DDBJ whole genome shotgun (WGS) entry which is preliminary data.</text>
</comment>
<dbReference type="STRING" id="1047168.A0A0F4GY28"/>
<reference evidence="6 7" key="1">
    <citation type="submission" date="2015-03" db="EMBL/GenBank/DDBJ databases">
        <title>RNA-seq based gene annotation and comparative genomics of four Zymoseptoria species reveal species-specific pathogenicity related genes and transposable element activity.</title>
        <authorList>
            <person name="Grandaubert J."/>
            <person name="Bhattacharyya A."/>
            <person name="Stukenbrock E.H."/>
        </authorList>
    </citation>
    <scope>NUCLEOTIDE SEQUENCE [LARGE SCALE GENOMIC DNA]</scope>
    <source>
        <strain evidence="6 7">Zb18110</strain>
    </source>
</reference>
<dbReference type="Pfam" id="PF05648">
    <property type="entry name" value="PEX11"/>
    <property type="match status" value="1"/>
</dbReference>
<keyword evidence="3" id="KW-0576">Peroxisome</keyword>